<gene>
    <name evidence="2" type="ORF">CASFOL_021664</name>
</gene>
<organism evidence="2 3">
    <name type="scientific">Castilleja foliolosa</name>
    <dbReference type="NCBI Taxonomy" id="1961234"/>
    <lineage>
        <taxon>Eukaryota</taxon>
        <taxon>Viridiplantae</taxon>
        <taxon>Streptophyta</taxon>
        <taxon>Embryophyta</taxon>
        <taxon>Tracheophyta</taxon>
        <taxon>Spermatophyta</taxon>
        <taxon>Magnoliopsida</taxon>
        <taxon>eudicotyledons</taxon>
        <taxon>Gunneridae</taxon>
        <taxon>Pentapetalae</taxon>
        <taxon>asterids</taxon>
        <taxon>lamiids</taxon>
        <taxon>Lamiales</taxon>
        <taxon>Orobanchaceae</taxon>
        <taxon>Pedicularideae</taxon>
        <taxon>Castillejinae</taxon>
        <taxon>Castilleja</taxon>
    </lineage>
</organism>
<dbReference type="AlphaFoldDB" id="A0ABD3CX76"/>
<feature type="region of interest" description="Disordered" evidence="1">
    <location>
        <begin position="141"/>
        <end position="169"/>
    </location>
</feature>
<sequence>MATEVLRPQDLLAERFSIHPTSFHRRRIFPASSGNLANLVVNRKQQRKTSPPKPDKKRFNAAAVTAEANKSSHHRHGGISDQRRRENTTIAVGKVMKLKRGESLSSIAGGKSTDRNNFFVDDMPVLKPICSSPADIYAGSAFSMSPSPRSVPLPSFFSKKESNDGATRDLRRLLRLE</sequence>
<feature type="compositionally biased region" description="Basic and acidic residues" evidence="1">
    <location>
        <begin position="158"/>
        <end position="169"/>
    </location>
</feature>
<dbReference type="Proteomes" id="UP001632038">
    <property type="component" value="Unassembled WGS sequence"/>
</dbReference>
<dbReference type="EMBL" id="JAVIJP010000028">
    <property type="protein sequence ID" value="KAL3634610.1"/>
    <property type="molecule type" value="Genomic_DNA"/>
</dbReference>
<name>A0ABD3CX76_9LAMI</name>
<dbReference type="PANTHER" id="PTHR33670:SF1">
    <property type="entry name" value="OS09G0416300 PROTEIN"/>
    <property type="match status" value="1"/>
</dbReference>
<dbReference type="Pfam" id="PF15365">
    <property type="entry name" value="PNRC"/>
    <property type="match status" value="1"/>
</dbReference>
<proteinExistence type="predicted"/>
<protein>
    <submittedName>
        <fullName evidence="2">Uncharacterized protein</fullName>
    </submittedName>
</protein>
<dbReference type="InterPro" id="IPR028322">
    <property type="entry name" value="PNRC-like_rgn"/>
</dbReference>
<dbReference type="PANTHER" id="PTHR33670">
    <property type="entry name" value="SPLICING FACTOR, PROLINE- AND GLUTAMINE-RICH-LIKE"/>
    <property type="match status" value="1"/>
</dbReference>
<dbReference type="GO" id="GO:0016071">
    <property type="term" value="P:mRNA metabolic process"/>
    <property type="evidence" value="ECO:0007669"/>
    <property type="project" value="UniProtKB-ARBA"/>
</dbReference>
<accession>A0ABD3CX76</accession>
<evidence type="ECO:0000256" key="1">
    <source>
        <dbReference type="SAM" id="MobiDB-lite"/>
    </source>
</evidence>
<feature type="region of interest" description="Disordered" evidence="1">
    <location>
        <begin position="65"/>
        <end position="86"/>
    </location>
</feature>
<evidence type="ECO:0000313" key="2">
    <source>
        <dbReference type="EMBL" id="KAL3634610.1"/>
    </source>
</evidence>
<reference evidence="3" key="1">
    <citation type="journal article" date="2024" name="IScience">
        <title>Strigolactones Initiate the Formation of Haustorium-like Structures in Castilleja.</title>
        <authorList>
            <person name="Buerger M."/>
            <person name="Peterson D."/>
            <person name="Chory J."/>
        </authorList>
    </citation>
    <scope>NUCLEOTIDE SEQUENCE [LARGE SCALE GENOMIC DNA]</scope>
</reference>
<keyword evidence="3" id="KW-1185">Reference proteome</keyword>
<comment type="caution">
    <text evidence="2">The sequence shown here is derived from an EMBL/GenBank/DDBJ whole genome shotgun (WGS) entry which is preliminary data.</text>
</comment>
<evidence type="ECO:0000313" key="3">
    <source>
        <dbReference type="Proteomes" id="UP001632038"/>
    </source>
</evidence>